<evidence type="ECO:0000256" key="2">
    <source>
        <dbReference type="ARBA" id="ARBA00005722"/>
    </source>
</evidence>
<dbReference type="AlphaFoldDB" id="A0A010RII7"/>
<keyword evidence="5" id="KW-0998">Cell outer membrane</keyword>
<sequence length="256" mass="27214">MFRNICALLASLLCLGGFCATAQAAGITGEAGLGMSNQPYDPTGSRYETVPVPYFDLDWGDVSLSTDDGLTWSALKANGFSVGPFINYIPGRNSNGTLRGLHNVSAMGEAGGFVQYSPADFWRIFAFVGHTVGANRGQGGVLGRVGGEVGYPLGLGIIGSSELAANFADRQQTQTFFGVSEKDARDSEFRPYKASGGLQNVALTQNFEFPLAAKWSLVTSATWRHLTNSAADSSIVKQEGRVNQGEVQAAISYKFD</sequence>
<feature type="signal peptide" evidence="6">
    <location>
        <begin position="1"/>
        <end position="24"/>
    </location>
</feature>
<proteinExistence type="inferred from homology"/>
<evidence type="ECO:0000256" key="4">
    <source>
        <dbReference type="ARBA" id="ARBA00023136"/>
    </source>
</evidence>
<evidence type="ECO:0000256" key="5">
    <source>
        <dbReference type="ARBA" id="ARBA00023237"/>
    </source>
</evidence>
<dbReference type="PATRIC" id="fig|1042209.11.peg.4687"/>
<comment type="similarity">
    <text evidence="2">Belongs to the MipA/OmpV family.</text>
</comment>
<evidence type="ECO:0000313" key="7">
    <source>
        <dbReference type="EMBL" id="EXF92486.1"/>
    </source>
</evidence>
<dbReference type="PANTHER" id="PTHR38776">
    <property type="entry name" value="MLTA-INTERACTING PROTEIN-RELATED"/>
    <property type="match status" value="1"/>
</dbReference>
<dbReference type="OrthoDB" id="6191999at2"/>
<evidence type="ECO:0000256" key="3">
    <source>
        <dbReference type="ARBA" id="ARBA00022729"/>
    </source>
</evidence>
<dbReference type="Proteomes" id="UP000022611">
    <property type="component" value="Unassembled WGS sequence"/>
</dbReference>
<evidence type="ECO:0000256" key="1">
    <source>
        <dbReference type="ARBA" id="ARBA00004442"/>
    </source>
</evidence>
<dbReference type="RefSeq" id="WP_019693383.1">
    <property type="nucleotide sequence ID" value="NZ_AFOY02000017.1"/>
</dbReference>
<comment type="caution">
    <text evidence="7">The sequence shown here is derived from an EMBL/GenBank/DDBJ whole genome shotgun (WGS) entry which is preliminary data.</text>
</comment>
<dbReference type="HOGENOM" id="CLU_062990_2_1_6"/>
<feature type="chain" id="PRO_5001456913" evidence="6">
    <location>
        <begin position="25"/>
        <end position="256"/>
    </location>
</feature>
<dbReference type="GO" id="GO:0009279">
    <property type="term" value="C:cell outer membrane"/>
    <property type="evidence" value="ECO:0007669"/>
    <property type="project" value="UniProtKB-SubCell"/>
</dbReference>
<accession>A0A010RII7</accession>
<dbReference type="Pfam" id="PF06629">
    <property type="entry name" value="MipA"/>
    <property type="match status" value="1"/>
</dbReference>
<reference evidence="7 8" key="1">
    <citation type="journal article" date="2011" name="J. Bacteriol.">
        <title>Draft genome sequence of the polycyclic aromatic hydrocarbon-degrading, genetically engineered bioluminescent bioreporter Pseudomonas fluorescens HK44.</title>
        <authorList>
            <person name="Chauhan A."/>
            <person name="Layton A.C."/>
            <person name="Williams D.E."/>
            <person name="Smartt A.E."/>
            <person name="Ripp S."/>
            <person name="Karpinets T.V."/>
            <person name="Brown S.D."/>
            <person name="Sayler G.S."/>
        </authorList>
    </citation>
    <scope>NUCLEOTIDE SEQUENCE [LARGE SCALE GENOMIC DNA]</scope>
    <source>
        <strain evidence="7 8">HK44</strain>
    </source>
</reference>
<keyword evidence="4" id="KW-0472">Membrane</keyword>
<comment type="subcellular location">
    <subcellularLocation>
        <location evidence="1">Cell outer membrane</location>
    </subcellularLocation>
</comment>
<dbReference type="EMBL" id="AFOY02000017">
    <property type="protein sequence ID" value="EXF92486.1"/>
    <property type="molecule type" value="Genomic_DNA"/>
</dbReference>
<dbReference type="InterPro" id="IPR010583">
    <property type="entry name" value="MipA"/>
</dbReference>
<keyword evidence="3 6" id="KW-0732">Signal</keyword>
<organism evidence="7 8">
    <name type="scientific">Pseudomonas fluorescens HK44</name>
    <dbReference type="NCBI Taxonomy" id="1042209"/>
    <lineage>
        <taxon>Bacteria</taxon>
        <taxon>Pseudomonadati</taxon>
        <taxon>Pseudomonadota</taxon>
        <taxon>Gammaproteobacteria</taxon>
        <taxon>Pseudomonadales</taxon>
        <taxon>Pseudomonadaceae</taxon>
        <taxon>Pseudomonas</taxon>
    </lineage>
</organism>
<name>A0A010RII7_PSEFL</name>
<evidence type="ECO:0000256" key="6">
    <source>
        <dbReference type="SAM" id="SignalP"/>
    </source>
</evidence>
<gene>
    <name evidence="7" type="ORF">HK44_011415</name>
</gene>
<dbReference type="eggNOG" id="COG3713">
    <property type="taxonomic scope" value="Bacteria"/>
</dbReference>
<evidence type="ECO:0000313" key="8">
    <source>
        <dbReference type="Proteomes" id="UP000022611"/>
    </source>
</evidence>
<dbReference type="PANTHER" id="PTHR38776:SF1">
    <property type="entry name" value="MLTA-INTERACTING PROTEIN-RELATED"/>
    <property type="match status" value="1"/>
</dbReference>
<protein>
    <submittedName>
        <fullName evidence="7">Structural protein MipA</fullName>
    </submittedName>
</protein>